<dbReference type="PANTHER" id="PTHR47235">
    <property type="entry name" value="BLR6548 PROTEIN"/>
    <property type="match status" value="1"/>
</dbReference>
<dbReference type="Pfam" id="PF13458">
    <property type="entry name" value="Peripla_BP_6"/>
    <property type="match status" value="1"/>
</dbReference>
<evidence type="ECO:0000259" key="4">
    <source>
        <dbReference type="Pfam" id="PF13458"/>
    </source>
</evidence>
<dbReference type="InterPro" id="IPR028082">
    <property type="entry name" value="Peripla_BP_I"/>
</dbReference>
<dbReference type="SUPFAM" id="SSF53822">
    <property type="entry name" value="Periplasmic binding protein-like I"/>
    <property type="match status" value="1"/>
</dbReference>
<feature type="domain" description="Leucine-binding protein" evidence="4">
    <location>
        <begin position="36"/>
        <end position="373"/>
    </location>
</feature>
<evidence type="ECO:0000256" key="2">
    <source>
        <dbReference type="ARBA" id="ARBA00022729"/>
    </source>
</evidence>
<evidence type="ECO:0000256" key="3">
    <source>
        <dbReference type="SAM" id="SignalP"/>
    </source>
</evidence>
<comment type="similarity">
    <text evidence="1">Belongs to the leucine-binding protein family.</text>
</comment>
<dbReference type="CDD" id="cd06326">
    <property type="entry name" value="PBP1_ABC_ligand_binding-like"/>
    <property type="match status" value="1"/>
</dbReference>
<proteinExistence type="inferred from homology"/>
<sequence length="378" mass="39467">MRRRTLLALAASSPLGAAVHAQTGREMVQGSNDIVLGQTGILTGPLGGPIVSMLNGARLAFDHVNAQGGVAGRRIRLVSLDDELKPDLAVNNYRRLLDEHGALAFFGCVGSGTTAAAASVLKDSGAPAVGGYAVADAARERVRGSAYFIRAGTGREAQALVQHLTTIGITRIAVAYLDNPGGKEALDAVTAAMAAQGGKPVASAAFAGDASNVAAGATQLAAQQPQAVLMYLGGTLPGTLMKALWDAGSKPSFYGMSIVSGTLTAKVAGERARGLAIAQVVPYPWGVVEPDVREYQRLAQAAKLPLDYYTFEGYLNARVMIEALRRAGPNPTRPRLHAVLQAMKWRVGGMDIDYTVDGLTGSRFVELVQVADGGRFVR</sequence>
<evidence type="ECO:0000313" key="5">
    <source>
        <dbReference type="EMBL" id="PPE66853.1"/>
    </source>
</evidence>
<dbReference type="OrthoDB" id="8856407at2"/>
<dbReference type="EMBL" id="PSNX01000005">
    <property type="protein sequence ID" value="PPE66853.1"/>
    <property type="molecule type" value="Genomic_DNA"/>
</dbReference>
<comment type="caution">
    <text evidence="5">The sequence shown here is derived from an EMBL/GenBank/DDBJ whole genome shotgun (WGS) entry which is preliminary data.</text>
</comment>
<dbReference type="Gene3D" id="3.40.50.2300">
    <property type="match status" value="2"/>
</dbReference>
<dbReference type="InterPro" id="IPR028081">
    <property type="entry name" value="Leu-bd"/>
</dbReference>
<protein>
    <submittedName>
        <fullName evidence="5">ABC transporter substrate-binding protein</fullName>
    </submittedName>
</protein>
<organism evidence="5 6">
    <name type="scientific">Caldimonas caldifontis</name>
    <dbReference type="NCBI Taxonomy" id="1452508"/>
    <lineage>
        <taxon>Bacteria</taxon>
        <taxon>Pseudomonadati</taxon>
        <taxon>Pseudomonadota</taxon>
        <taxon>Betaproteobacteria</taxon>
        <taxon>Burkholderiales</taxon>
        <taxon>Sphaerotilaceae</taxon>
        <taxon>Caldimonas</taxon>
    </lineage>
</organism>
<dbReference type="PANTHER" id="PTHR47235:SF1">
    <property type="entry name" value="BLR6548 PROTEIN"/>
    <property type="match status" value="1"/>
</dbReference>
<name>A0A2S5SVS0_9BURK</name>
<dbReference type="AlphaFoldDB" id="A0A2S5SVS0"/>
<evidence type="ECO:0000256" key="1">
    <source>
        <dbReference type="ARBA" id="ARBA00010062"/>
    </source>
</evidence>
<reference evidence="5 6" key="1">
    <citation type="submission" date="2018-02" db="EMBL/GenBank/DDBJ databases">
        <title>Reclassifiation of [Polyangium] brachysporum DSM 7029 as Guopingzhaonella breviflexa gen. nov., sp. nov., a member of the family Comamonadaceae.</title>
        <authorList>
            <person name="Tang B."/>
        </authorList>
    </citation>
    <scope>NUCLEOTIDE SEQUENCE [LARGE SCALE GENOMIC DNA]</scope>
    <source>
        <strain evidence="5 6">BCRC 80649</strain>
    </source>
</reference>
<feature type="chain" id="PRO_5015465746" evidence="3">
    <location>
        <begin position="22"/>
        <end position="378"/>
    </location>
</feature>
<dbReference type="Proteomes" id="UP000238605">
    <property type="component" value="Unassembled WGS sequence"/>
</dbReference>
<gene>
    <name evidence="5" type="ORF">C1704_07680</name>
</gene>
<evidence type="ECO:0000313" key="6">
    <source>
        <dbReference type="Proteomes" id="UP000238605"/>
    </source>
</evidence>
<accession>A0A2S5SVS0</accession>
<keyword evidence="6" id="KW-1185">Reference proteome</keyword>
<keyword evidence="2 3" id="KW-0732">Signal</keyword>
<feature type="signal peptide" evidence="3">
    <location>
        <begin position="1"/>
        <end position="21"/>
    </location>
</feature>